<evidence type="ECO:0000256" key="4">
    <source>
        <dbReference type="ARBA" id="ARBA00022490"/>
    </source>
</evidence>
<dbReference type="SUPFAM" id="SSF50249">
    <property type="entry name" value="Nucleic acid-binding proteins"/>
    <property type="match status" value="1"/>
</dbReference>
<dbReference type="NCBIfam" id="NF045760">
    <property type="entry name" value="YtpR"/>
    <property type="match status" value="1"/>
</dbReference>
<comment type="subunit">
    <text evidence="3 15">Tetramer of two alpha and two beta subunits.</text>
</comment>
<evidence type="ECO:0000313" key="21">
    <source>
        <dbReference type="Proteomes" id="UP000824633"/>
    </source>
</evidence>
<keyword evidence="11 16" id="KW-0694">RNA-binding</keyword>
<dbReference type="InterPro" id="IPR005121">
    <property type="entry name" value="Fdx_antiC-bd"/>
</dbReference>
<comment type="subcellular location">
    <subcellularLocation>
        <location evidence="1 15">Cytoplasm</location>
    </subcellularLocation>
</comment>
<protein>
    <recommendedName>
        <fullName evidence="15">Phenylalanine--tRNA ligase beta subunit</fullName>
        <ecNumber evidence="15">6.1.1.20</ecNumber>
    </recommendedName>
    <alternativeName>
        <fullName evidence="15">Phenylalanyl-tRNA synthetase beta subunit</fullName>
        <shortName evidence="15">PheRS</shortName>
    </alternativeName>
</protein>
<dbReference type="Pfam" id="PF01588">
    <property type="entry name" value="tRNA_bind"/>
    <property type="match status" value="1"/>
</dbReference>
<dbReference type="InterPro" id="IPR020825">
    <property type="entry name" value="Phe-tRNA_synthase-like_B3/B4"/>
</dbReference>
<keyword evidence="12 15" id="KW-0648">Protein biosynthesis</keyword>
<evidence type="ECO:0000256" key="13">
    <source>
        <dbReference type="ARBA" id="ARBA00023146"/>
    </source>
</evidence>
<dbReference type="SUPFAM" id="SSF55681">
    <property type="entry name" value="Class II aaRS and biotin synthetases"/>
    <property type="match status" value="1"/>
</dbReference>
<dbReference type="InterPro" id="IPR005147">
    <property type="entry name" value="tRNA_synthase_B5-dom"/>
</dbReference>
<dbReference type="SMART" id="SM00874">
    <property type="entry name" value="B5"/>
    <property type="match status" value="1"/>
</dbReference>
<dbReference type="InterPro" id="IPR005146">
    <property type="entry name" value="B3/B4_tRNA-bd"/>
</dbReference>
<dbReference type="HAMAP" id="MF_00283">
    <property type="entry name" value="Phe_tRNA_synth_beta1"/>
    <property type="match status" value="1"/>
</dbReference>
<dbReference type="Pfam" id="PF03483">
    <property type="entry name" value="B3_4"/>
    <property type="match status" value="1"/>
</dbReference>
<evidence type="ECO:0000256" key="15">
    <source>
        <dbReference type="HAMAP-Rule" id="MF_00283"/>
    </source>
</evidence>
<dbReference type="Gene3D" id="2.40.50.140">
    <property type="entry name" value="Nucleic acid-binding proteins"/>
    <property type="match status" value="1"/>
</dbReference>
<evidence type="ECO:0000256" key="8">
    <source>
        <dbReference type="ARBA" id="ARBA00022741"/>
    </source>
</evidence>
<dbReference type="Gene3D" id="3.50.40.10">
    <property type="entry name" value="Phenylalanyl-trna Synthetase, Chain B, domain 3"/>
    <property type="match status" value="1"/>
</dbReference>
<feature type="binding site" evidence="15">
    <location>
        <position position="466"/>
    </location>
    <ligand>
        <name>Mg(2+)</name>
        <dbReference type="ChEBI" id="CHEBI:18420"/>
        <note>shared with alpha subunit</note>
    </ligand>
</feature>
<evidence type="ECO:0000256" key="12">
    <source>
        <dbReference type="ARBA" id="ARBA00022917"/>
    </source>
</evidence>
<evidence type="ECO:0000256" key="10">
    <source>
        <dbReference type="ARBA" id="ARBA00022842"/>
    </source>
</evidence>
<name>A0ABN6J213_9CLOT</name>
<dbReference type="InterPro" id="IPR009061">
    <property type="entry name" value="DNA-bd_dom_put_sf"/>
</dbReference>
<keyword evidence="8 15" id="KW-0547">Nucleotide-binding</keyword>
<keyword evidence="7 15" id="KW-0479">Metal-binding</keyword>
<feature type="binding site" evidence="15">
    <location>
        <position position="456"/>
    </location>
    <ligand>
        <name>Mg(2+)</name>
        <dbReference type="ChEBI" id="CHEBI:18420"/>
        <note>shared with alpha subunit</note>
    </ligand>
</feature>
<sequence>MKVPYSWLKDYVEINVSPKELGDKLTLTGSQLEELITQGDVIEKVVTGKIVQIVKHPDAEKLSICQVNIGSEEIQIVTAATNMKEQDIVPVALHGSTLADGTKIKKGKLRGEVSQGMFCSEEELGTAGDEPVHGLLILPSDTVLGADIKDVLGLNKAILDFEITSNRPDCLSIVGMARETAAALRITYKMPNVEYKVLNPANINDELKVEVKDELCSRFMARGIKNVEIKSSPGWIQERLLEAGIRPINNIVDITNFVMLEIGQPMHAYDKREISSNKIVVERSKVDEKFTTLDETERVLDNSMLCIKDSDTIIGLAGIMGGLNSEIKEDTIEVIFECANFDGTNIRVNSKKLNLRSEASSRFEKDIDPNLAEIAINRACALICELEAGEVMEGTIDVYNNKKEAGTVIVDSNWVNSFLGTDISKEEMKRCLDSVDLFTKIDGENLVVTASTFRVDIAIREDIAEEIARIYGYENIPATIFTASTGREPRYRKGILDNRVVLLATGSGLNQSISYSFVSPKVFDKIILPEDSELRNVVKIRNPLGEDYSVMRTTTLPSMMESLGRNYSRNNSYVRLFEMGKVYIKNEDDTKLPTEKNIITIGMYGDCDYLDLKGAVENIVDGLGIKNAKYERESENVSYHPGKTAKLVIGKNVAGTLGEVHLEVCENYGLDVPCFVAQLDLDALYESSNMDKKYKPLPKFPAVTRDIALLVEDAILVQEIDETIRKAGGNIVEKVELFDIYKGKQIPDGKKSIAYAIAYRDENKTLTDNEVNKVHEKILRSLEYKLGATLRD</sequence>
<reference evidence="21" key="1">
    <citation type="submission" date="2021-07" db="EMBL/GenBank/DDBJ databases">
        <title>Complete genome sequencing of a Clostridium isolate.</title>
        <authorList>
            <person name="Ueki A."/>
            <person name="Tonouchi A."/>
        </authorList>
    </citation>
    <scope>NUCLEOTIDE SEQUENCE [LARGE SCALE GENOMIC DNA]</scope>
    <source>
        <strain evidence="21">C5S11</strain>
    </source>
</reference>
<feature type="binding site" evidence="15">
    <location>
        <position position="465"/>
    </location>
    <ligand>
        <name>Mg(2+)</name>
        <dbReference type="ChEBI" id="CHEBI:18420"/>
        <note>shared with alpha subunit</note>
    </ligand>
</feature>
<accession>A0ABN6J213</accession>
<comment type="catalytic activity">
    <reaction evidence="14 15">
        <text>tRNA(Phe) + L-phenylalanine + ATP = L-phenylalanyl-tRNA(Phe) + AMP + diphosphate + H(+)</text>
        <dbReference type="Rhea" id="RHEA:19413"/>
        <dbReference type="Rhea" id="RHEA-COMP:9668"/>
        <dbReference type="Rhea" id="RHEA-COMP:9699"/>
        <dbReference type="ChEBI" id="CHEBI:15378"/>
        <dbReference type="ChEBI" id="CHEBI:30616"/>
        <dbReference type="ChEBI" id="CHEBI:33019"/>
        <dbReference type="ChEBI" id="CHEBI:58095"/>
        <dbReference type="ChEBI" id="CHEBI:78442"/>
        <dbReference type="ChEBI" id="CHEBI:78531"/>
        <dbReference type="ChEBI" id="CHEBI:456215"/>
        <dbReference type="EC" id="6.1.1.20"/>
    </reaction>
</comment>
<dbReference type="RefSeq" id="WP_224033414.1">
    <property type="nucleotide sequence ID" value="NZ_AP024849.1"/>
</dbReference>
<keyword evidence="4 15" id="KW-0963">Cytoplasm</keyword>
<dbReference type="EC" id="6.1.1.20" evidence="15"/>
<comment type="cofactor">
    <cofactor evidence="15">
        <name>Mg(2+)</name>
        <dbReference type="ChEBI" id="CHEBI:18420"/>
    </cofactor>
    <text evidence="15">Binds 2 magnesium ions per tetramer.</text>
</comment>
<evidence type="ECO:0000256" key="3">
    <source>
        <dbReference type="ARBA" id="ARBA00011209"/>
    </source>
</evidence>
<evidence type="ECO:0000256" key="2">
    <source>
        <dbReference type="ARBA" id="ARBA00008653"/>
    </source>
</evidence>
<evidence type="ECO:0000256" key="5">
    <source>
        <dbReference type="ARBA" id="ARBA00022555"/>
    </source>
</evidence>
<evidence type="ECO:0000256" key="7">
    <source>
        <dbReference type="ARBA" id="ARBA00022723"/>
    </source>
</evidence>
<dbReference type="Gene3D" id="3.30.56.10">
    <property type="match status" value="2"/>
</dbReference>
<feature type="domain" description="FDX-ACB" evidence="18">
    <location>
        <begin position="698"/>
        <end position="791"/>
    </location>
</feature>
<dbReference type="InterPro" id="IPR036690">
    <property type="entry name" value="Fdx_antiC-bd_sf"/>
</dbReference>
<dbReference type="GO" id="GO:0016874">
    <property type="term" value="F:ligase activity"/>
    <property type="evidence" value="ECO:0007669"/>
    <property type="project" value="UniProtKB-KW"/>
</dbReference>
<dbReference type="PROSITE" id="PS50886">
    <property type="entry name" value="TRBD"/>
    <property type="match status" value="1"/>
</dbReference>
<dbReference type="Gene3D" id="3.30.930.10">
    <property type="entry name" value="Bira Bifunctional Protein, Domain 2"/>
    <property type="match status" value="1"/>
</dbReference>
<evidence type="ECO:0000256" key="9">
    <source>
        <dbReference type="ARBA" id="ARBA00022840"/>
    </source>
</evidence>
<keyword evidence="5 16" id="KW-0820">tRNA-binding</keyword>
<evidence type="ECO:0000313" key="20">
    <source>
        <dbReference type="EMBL" id="BCZ47026.1"/>
    </source>
</evidence>
<dbReference type="InterPro" id="IPR041616">
    <property type="entry name" value="PheRS_beta_core"/>
</dbReference>
<gene>
    <name evidence="15 20" type="primary">pheT</name>
    <name evidence="20" type="ORF">psyc5s11_30930</name>
</gene>
<keyword evidence="10 15" id="KW-0460">Magnesium</keyword>
<dbReference type="Gene3D" id="3.30.70.380">
    <property type="entry name" value="Ferrodoxin-fold anticodon-binding domain"/>
    <property type="match status" value="1"/>
</dbReference>
<dbReference type="InterPro" id="IPR002547">
    <property type="entry name" value="tRNA-bd_dom"/>
</dbReference>
<evidence type="ECO:0000259" key="18">
    <source>
        <dbReference type="PROSITE" id="PS51447"/>
    </source>
</evidence>
<dbReference type="Proteomes" id="UP000824633">
    <property type="component" value="Chromosome"/>
</dbReference>
<dbReference type="Pfam" id="PF03147">
    <property type="entry name" value="FDX-ACB"/>
    <property type="match status" value="1"/>
</dbReference>
<dbReference type="Pfam" id="PF03484">
    <property type="entry name" value="B5"/>
    <property type="match status" value="1"/>
</dbReference>
<comment type="similarity">
    <text evidence="2 15">Belongs to the phenylalanyl-tRNA synthetase beta subunit family. Type 1 subfamily.</text>
</comment>
<dbReference type="CDD" id="cd00769">
    <property type="entry name" value="PheRS_beta_core"/>
    <property type="match status" value="1"/>
</dbReference>
<dbReference type="SUPFAM" id="SSF54991">
    <property type="entry name" value="Anticodon-binding domain of PheRS"/>
    <property type="match status" value="1"/>
</dbReference>
<feature type="binding site" evidence="15">
    <location>
        <position position="462"/>
    </location>
    <ligand>
        <name>Mg(2+)</name>
        <dbReference type="ChEBI" id="CHEBI:18420"/>
        <note>shared with alpha subunit</note>
    </ligand>
</feature>
<evidence type="ECO:0000256" key="6">
    <source>
        <dbReference type="ARBA" id="ARBA00022598"/>
    </source>
</evidence>
<dbReference type="InterPro" id="IPR033714">
    <property type="entry name" value="tRNA_bind_bactPheRS"/>
</dbReference>
<feature type="domain" description="B5" evidence="19">
    <location>
        <begin position="403"/>
        <end position="478"/>
    </location>
</feature>
<keyword evidence="21" id="KW-1185">Reference proteome</keyword>
<evidence type="ECO:0000256" key="1">
    <source>
        <dbReference type="ARBA" id="ARBA00004496"/>
    </source>
</evidence>
<dbReference type="PROSITE" id="PS51447">
    <property type="entry name" value="FDX_ACB"/>
    <property type="match status" value="1"/>
</dbReference>
<dbReference type="SMART" id="SM00873">
    <property type="entry name" value="B3_4"/>
    <property type="match status" value="1"/>
</dbReference>
<keyword evidence="6 15" id="KW-0436">Ligase</keyword>
<dbReference type="InterPro" id="IPR012340">
    <property type="entry name" value="NA-bd_OB-fold"/>
</dbReference>
<proteinExistence type="inferred from homology"/>
<dbReference type="CDD" id="cd02796">
    <property type="entry name" value="tRNA_bind_bactPheRS"/>
    <property type="match status" value="1"/>
</dbReference>
<feature type="domain" description="TRNA-binding" evidence="17">
    <location>
        <begin position="39"/>
        <end position="149"/>
    </location>
</feature>
<evidence type="ECO:0000256" key="16">
    <source>
        <dbReference type="PROSITE-ProRule" id="PRU00209"/>
    </source>
</evidence>
<keyword evidence="13 15" id="KW-0030">Aminoacyl-tRNA synthetase</keyword>
<dbReference type="InterPro" id="IPR045060">
    <property type="entry name" value="Phe-tRNA-ligase_IIc_bsu"/>
</dbReference>
<evidence type="ECO:0000256" key="14">
    <source>
        <dbReference type="ARBA" id="ARBA00049255"/>
    </source>
</evidence>
<dbReference type="Pfam" id="PF17759">
    <property type="entry name" value="tRNA_synthFbeta"/>
    <property type="match status" value="1"/>
</dbReference>
<dbReference type="EMBL" id="AP024849">
    <property type="protein sequence ID" value="BCZ47026.1"/>
    <property type="molecule type" value="Genomic_DNA"/>
</dbReference>
<organism evidence="20 21">
    <name type="scientific">Clostridium gelidum</name>
    <dbReference type="NCBI Taxonomy" id="704125"/>
    <lineage>
        <taxon>Bacteria</taxon>
        <taxon>Bacillati</taxon>
        <taxon>Bacillota</taxon>
        <taxon>Clostridia</taxon>
        <taxon>Eubacteriales</taxon>
        <taxon>Clostridiaceae</taxon>
        <taxon>Clostridium</taxon>
    </lineage>
</organism>
<dbReference type="PROSITE" id="PS51483">
    <property type="entry name" value="B5"/>
    <property type="match status" value="1"/>
</dbReference>
<evidence type="ECO:0000259" key="19">
    <source>
        <dbReference type="PROSITE" id="PS51483"/>
    </source>
</evidence>
<dbReference type="InterPro" id="IPR004532">
    <property type="entry name" value="Phe-tRNA-ligase_IIc_bsu_bact"/>
</dbReference>
<dbReference type="InterPro" id="IPR045864">
    <property type="entry name" value="aa-tRNA-synth_II/BPL/LPL"/>
</dbReference>
<evidence type="ECO:0000256" key="11">
    <source>
        <dbReference type="ARBA" id="ARBA00022884"/>
    </source>
</evidence>
<dbReference type="SUPFAM" id="SSF56037">
    <property type="entry name" value="PheT/TilS domain"/>
    <property type="match status" value="1"/>
</dbReference>
<evidence type="ECO:0000259" key="17">
    <source>
        <dbReference type="PROSITE" id="PS50886"/>
    </source>
</evidence>
<dbReference type="SMART" id="SM00896">
    <property type="entry name" value="FDX-ACB"/>
    <property type="match status" value="1"/>
</dbReference>
<dbReference type="PANTHER" id="PTHR10947:SF0">
    <property type="entry name" value="PHENYLALANINE--TRNA LIGASE BETA SUBUNIT"/>
    <property type="match status" value="1"/>
</dbReference>
<dbReference type="SUPFAM" id="SSF46955">
    <property type="entry name" value="Putative DNA-binding domain"/>
    <property type="match status" value="1"/>
</dbReference>
<keyword evidence="9 15" id="KW-0067">ATP-binding</keyword>
<dbReference type="PANTHER" id="PTHR10947">
    <property type="entry name" value="PHENYLALANYL-TRNA SYNTHETASE BETA CHAIN AND LEUCINE-RICH REPEAT-CONTAINING PROTEIN 47"/>
    <property type="match status" value="1"/>
</dbReference>
<dbReference type="NCBIfam" id="TIGR00472">
    <property type="entry name" value="pheT_bact"/>
    <property type="match status" value="1"/>
</dbReference>